<comment type="caution">
    <text evidence="2">The sequence shown here is derived from an EMBL/GenBank/DDBJ whole genome shotgun (WGS) entry which is preliminary data.</text>
</comment>
<dbReference type="EMBL" id="QNRH01000007">
    <property type="protein sequence ID" value="RBO92205.1"/>
    <property type="molecule type" value="Genomic_DNA"/>
</dbReference>
<dbReference type="InterPro" id="IPR006311">
    <property type="entry name" value="TAT_signal"/>
</dbReference>
<dbReference type="OrthoDB" id="9798846at2"/>
<name>A0A366DQN6_9HYPH</name>
<dbReference type="RefSeq" id="WP_113945524.1">
    <property type="nucleotide sequence ID" value="NZ_JBHEEG010000009.1"/>
</dbReference>
<proteinExistence type="predicted"/>
<evidence type="ECO:0000313" key="2">
    <source>
        <dbReference type="EMBL" id="RBO92205.1"/>
    </source>
</evidence>
<feature type="domain" description="FecR protein" evidence="1">
    <location>
        <begin position="110"/>
        <end position="202"/>
    </location>
</feature>
<dbReference type="PIRSF" id="PIRSF018266">
    <property type="entry name" value="FecR"/>
    <property type="match status" value="1"/>
</dbReference>
<accession>A0A366DQN6</accession>
<keyword evidence="3" id="KW-1185">Reference proteome</keyword>
<gene>
    <name evidence="2" type="ORF">DFR47_107104</name>
</gene>
<dbReference type="PANTHER" id="PTHR30273">
    <property type="entry name" value="PERIPLASMIC SIGNAL SENSOR AND SIGMA FACTOR ACTIVATOR FECR-RELATED"/>
    <property type="match status" value="1"/>
</dbReference>
<organism evidence="2 3">
    <name type="scientific">Pseudochrobactrum asaccharolyticum</name>
    <dbReference type="NCBI Taxonomy" id="354351"/>
    <lineage>
        <taxon>Bacteria</taxon>
        <taxon>Pseudomonadati</taxon>
        <taxon>Pseudomonadota</taxon>
        <taxon>Alphaproteobacteria</taxon>
        <taxon>Hyphomicrobiales</taxon>
        <taxon>Brucellaceae</taxon>
        <taxon>Pseudochrobactrum</taxon>
    </lineage>
</organism>
<dbReference type="Proteomes" id="UP000252893">
    <property type="component" value="Unassembled WGS sequence"/>
</dbReference>
<dbReference type="AlphaFoldDB" id="A0A366DQN6"/>
<dbReference type="InterPro" id="IPR006860">
    <property type="entry name" value="FecR"/>
</dbReference>
<dbReference type="Gene3D" id="2.60.120.1440">
    <property type="match status" value="1"/>
</dbReference>
<dbReference type="Pfam" id="PF04773">
    <property type="entry name" value="FecR"/>
    <property type="match status" value="1"/>
</dbReference>
<dbReference type="PROSITE" id="PS51318">
    <property type="entry name" value="TAT"/>
    <property type="match status" value="1"/>
</dbReference>
<evidence type="ECO:0000259" key="1">
    <source>
        <dbReference type="Pfam" id="PF04773"/>
    </source>
</evidence>
<evidence type="ECO:0000313" key="3">
    <source>
        <dbReference type="Proteomes" id="UP000252893"/>
    </source>
</evidence>
<dbReference type="GO" id="GO:0016989">
    <property type="term" value="F:sigma factor antagonist activity"/>
    <property type="evidence" value="ECO:0007669"/>
    <property type="project" value="TreeGrafter"/>
</dbReference>
<dbReference type="InterPro" id="IPR012373">
    <property type="entry name" value="Ferrdict_sens_TM"/>
</dbReference>
<dbReference type="PANTHER" id="PTHR30273:SF2">
    <property type="entry name" value="PROTEIN FECR"/>
    <property type="match status" value="1"/>
</dbReference>
<reference evidence="2 3" key="1">
    <citation type="submission" date="2018-06" db="EMBL/GenBank/DDBJ databases">
        <title>Genomic Encyclopedia of Type Strains, Phase IV (KMG-IV): sequencing the most valuable type-strain genomes for metagenomic binning, comparative biology and taxonomic classification.</title>
        <authorList>
            <person name="Goeker M."/>
        </authorList>
    </citation>
    <scope>NUCLEOTIDE SEQUENCE [LARGE SCALE GENOMIC DNA]</scope>
    <source>
        <strain evidence="2 3">DSM 25619</strain>
    </source>
</reference>
<protein>
    <submittedName>
        <fullName evidence="2">FecR family protein</fullName>
    </submittedName>
</protein>
<sequence>MSEPHTDQNQLLDEAIDLVIRLQNDPDNTVSGDMIRAWRARSPLHEKIWLRIDKAHGASGAILSHQRREERRKNIGLSRRQFMIGGPALLAAGGLSYSFGKELLLRAQADYITAKGEMAQITLPDGSLVTLGPDSALQLVYGSERRDINLLRGMGFFEVVPDKSKPFSVLSDTVRVTALGTAFDVSNDAGVIAVSVDHGVVEMQSPDAALGAGKRLEQGQWINFDQTTQTIDQGAREAEQIAAWRDKLIIAERETVSALVARIGRWMPGRIIMASPSTGAQRVSGVYDLTDPLRALEAVVHPTGAQVRQLSSFVTIITPL</sequence>